<keyword evidence="2" id="KW-1133">Transmembrane helix</keyword>
<protein>
    <recommendedName>
        <fullName evidence="3">MACPF domain-containing protein</fullName>
    </recommendedName>
</protein>
<dbReference type="Proteomes" id="UP001159427">
    <property type="component" value="Unassembled WGS sequence"/>
</dbReference>
<keyword evidence="5" id="KW-1185">Reference proteome</keyword>
<evidence type="ECO:0000256" key="1">
    <source>
        <dbReference type="SAM" id="Coils"/>
    </source>
</evidence>
<gene>
    <name evidence="4" type="ORF">PEVE_00042678</name>
</gene>
<dbReference type="SMART" id="SM00457">
    <property type="entry name" value="MACPF"/>
    <property type="match status" value="1"/>
</dbReference>
<accession>A0ABN8PJL6</accession>
<comment type="caution">
    <text evidence="4">The sequence shown here is derived from an EMBL/GenBank/DDBJ whole genome shotgun (WGS) entry which is preliminary data.</text>
</comment>
<keyword evidence="2" id="KW-0812">Transmembrane</keyword>
<feature type="domain" description="MACPF" evidence="3">
    <location>
        <begin position="129"/>
        <end position="451"/>
    </location>
</feature>
<evidence type="ECO:0000313" key="5">
    <source>
        <dbReference type="Proteomes" id="UP001159427"/>
    </source>
</evidence>
<dbReference type="EMBL" id="CALNXI010000846">
    <property type="protein sequence ID" value="CAH3142995.1"/>
    <property type="molecule type" value="Genomic_DNA"/>
</dbReference>
<evidence type="ECO:0000313" key="4">
    <source>
        <dbReference type="EMBL" id="CAH3142995.1"/>
    </source>
</evidence>
<reference evidence="4 5" key="1">
    <citation type="submission" date="2022-05" db="EMBL/GenBank/DDBJ databases">
        <authorList>
            <consortium name="Genoscope - CEA"/>
            <person name="William W."/>
        </authorList>
    </citation>
    <scope>NUCLEOTIDE SEQUENCE [LARGE SCALE GENOMIC DNA]</scope>
</reference>
<keyword evidence="2" id="KW-0472">Membrane</keyword>
<evidence type="ECO:0000256" key="2">
    <source>
        <dbReference type="SAM" id="Phobius"/>
    </source>
</evidence>
<evidence type="ECO:0000259" key="3">
    <source>
        <dbReference type="PROSITE" id="PS51412"/>
    </source>
</evidence>
<feature type="transmembrane region" description="Helical" evidence="2">
    <location>
        <begin position="67"/>
        <end position="87"/>
    </location>
</feature>
<feature type="coiled-coil region" evidence="1">
    <location>
        <begin position="16"/>
        <end position="50"/>
    </location>
</feature>
<dbReference type="Pfam" id="PF01823">
    <property type="entry name" value="MACPF"/>
    <property type="match status" value="1"/>
</dbReference>
<organism evidence="4 5">
    <name type="scientific">Porites evermanni</name>
    <dbReference type="NCBI Taxonomy" id="104178"/>
    <lineage>
        <taxon>Eukaryota</taxon>
        <taxon>Metazoa</taxon>
        <taxon>Cnidaria</taxon>
        <taxon>Anthozoa</taxon>
        <taxon>Hexacorallia</taxon>
        <taxon>Scleractinia</taxon>
        <taxon>Fungiina</taxon>
        <taxon>Poritidae</taxon>
        <taxon>Porites</taxon>
    </lineage>
</organism>
<dbReference type="InterPro" id="IPR020864">
    <property type="entry name" value="MACPF"/>
</dbReference>
<sequence>MLVVPQQGPAERYIENFKLQEEVGKASRTVEKQERQIEALQSQVGEINEAGRLTKAKNILKRNWKSALIVLLFMTVAVLATIVSVYIPQRYSSFVDESSRNRLLNSLMPFAQGKDGKSFLNFGLRSDSQLQECQNAHWKRSFPDLDYALFGYDILKGYPLATGHDPGFTHPIFLTDYTPEKQTSDCRYSVPAGLVVVPDVSCETTFSSKIIRNRLEMSQSLEATANVEGGGWGFKFSASASYKESVAQMSSGEFLYIISQAQCRYYFSKMDVTDPPSFQPGFVRWAKTLAKPDANKDDVIQFIKYYGTHFLTEVTFGARFTKNHKVSQTKYEELRSKKVSVEAQASYSGAFSVGGGFSMDKEQRSAASNFQKSVQTSTITVGAAPPSNGDALTWASSVQENPVPITYSLSAIHNLFTKRYSKHLPGVNIGVVREKLINASTNYCQALKDQGLVDSCEDSIHLGTSLQGVGVRQFGYRLLREVDETDCRAICLLEEDCVAIQLFKGELWKMIAWRGCKLLDSKGKLQVITDDSKWSKTVVFLPRLQRERKNFILSQLKVKANQPRRGEYQASNSTQCASFCEKDAFCQAFVICKPVQGSWCKKAKGNCLLYSKQQITAVEKDSDSELHFVWKDYTKVTEAKSDS</sequence>
<keyword evidence="1" id="KW-0175">Coiled coil</keyword>
<proteinExistence type="predicted"/>
<name>A0ABN8PJL6_9CNID</name>
<dbReference type="PROSITE" id="PS51412">
    <property type="entry name" value="MACPF_2"/>
    <property type="match status" value="1"/>
</dbReference>